<dbReference type="KEGG" id="salj:SMD11_7048"/>
<sequence length="74" mass="8338">MDAQGLDISGHRSTLRRWRSPRVRRSALAVSRRREERSDSRAVTVIWPQAPGPLTMAPASAMTRPLATIFRPPM</sequence>
<feature type="compositionally biased region" description="Basic residues" evidence="1">
    <location>
        <begin position="13"/>
        <end position="25"/>
    </location>
</feature>
<dbReference type="Proteomes" id="UP000195755">
    <property type="component" value="Chromosome"/>
</dbReference>
<dbReference type="EMBL" id="CP021744">
    <property type="protein sequence ID" value="ARZ72624.1"/>
    <property type="molecule type" value="Genomic_DNA"/>
</dbReference>
<gene>
    <name evidence="2" type="ORF">SMD11_7048</name>
</gene>
<evidence type="ECO:0000313" key="2">
    <source>
        <dbReference type="EMBL" id="ARZ72624.1"/>
    </source>
</evidence>
<feature type="region of interest" description="Disordered" evidence="1">
    <location>
        <begin position="1"/>
        <end position="41"/>
    </location>
</feature>
<proteinExistence type="predicted"/>
<dbReference type="AlphaFoldDB" id="A0A1Z2LEA9"/>
<accession>A0A1Z2LEA9</accession>
<protein>
    <submittedName>
        <fullName evidence="2">Uncharacterized protein</fullName>
    </submittedName>
</protein>
<name>A0A1Z2LEA9_9ACTN</name>
<organism evidence="2 3">
    <name type="scientific">Streptomyces albireticuli</name>
    <dbReference type="NCBI Taxonomy" id="1940"/>
    <lineage>
        <taxon>Bacteria</taxon>
        <taxon>Bacillati</taxon>
        <taxon>Actinomycetota</taxon>
        <taxon>Actinomycetes</taxon>
        <taxon>Kitasatosporales</taxon>
        <taxon>Streptomycetaceae</taxon>
        <taxon>Streptomyces</taxon>
    </lineage>
</organism>
<evidence type="ECO:0000256" key="1">
    <source>
        <dbReference type="SAM" id="MobiDB-lite"/>
    </source>
</evidence>
<reference evidence="2 3" key="1">
    <citation type="submission" date="2017-06" db="EMBL/GenBank/DDBJ databases">
        <title>Streptomyces albireticuli Genome sequencing and assembly.</title>
        <authorList>
            <person name="Wang Y."/>
            <person name="Du B."/>
            <person name="Ding Y."/>
            <person name="Liu H."/>
            <person name="Hou Q."/>
            <person name="Liu K."/>
            <person name="Yao L."/>
            <person name="Wang C."/>
        </authorList>
    </citation>
    <scope>NUCLEOTIDE SEQUENCE [LARGE SCALE GENOMIC DNA]</scope>
    <source>
        <strain evidence="2 3">MDJK11</strain>
    </source>
</reference>
<evidence type="ECO:0000313" key="3">
    <source>
        <dbReference type="Proteomes" id="UP000195755"/>
    </source>
</evidence>